<dbReference type="VEuPathDB" id="VectorBase:AFUN002923"/>
<feature type="chain" id="PRO_5030024147" description="Protein TsetseEP domain-containing protein" evidence="1">
    <location>
        <begin position="20"/>
        <end position="443"/>
    </location>
</feature>
<protein>
    <recommendedName>
        <fullName evidence="3">Protein TsetseEP domain-containing protein</fullName>
    </recommendedName>
</protein>
<reference evidence="2" key="1">
    <citation type="submission" date="2020-05" db="UniProtKB">
        <authorList>
            <consortium name="EnsemblMetazoa"/>
        </authorList>
    </citation>
    <scope>IDENTIFICATION</scope>
    <source>
        <strain evidence="2">FUMOZ</strain>
    </source>
</reference>
<organism evidence="2">
    <name type="scientific">Anopheles funestus</name>
    <name type="common">African malaria mosquito</name>
    <dbReference type="NCBI Taxonomy" id="62324"/>
    <lineage>
        <taxon>Eukaryota</taxon>
        <taxon>Metazoa</taxon>
        <taxon>Ecdysozoa</taxon>
        <taxon>Arthropoda</taxon>
        <taxon>Hexapoda</taxon>
        <taxon>Insecta</taxon>
        <taxon>Pterygota</taxon>
        <taxon>Neoptera</taxon>
        <taxon>Endopterygota</taxon>
        <taxon>Diptera</taxon>
        <taxon>Nematocera</taxon>
        <taxon>Culicoidea</taxon>
        <taxon>Culicidae</taxon>
        <taxon>Anophelinae</taxon>
        <taxon>Anopheles</taxon>
    </lineage>
</organism>
<feature type="signal peptide" evidence="1">
    <location>
        <begin position="1"/>
        <end position="19"/>
    </location>
</feature>
<keyword evidence="1" id="KW-0732">Signal</keyword>
<dbReference type="AlphaFoldDB" id="A0A182R9R4"/>
<evidence type="ECO:0000313" key="2">
    <source>
        <dbReference type="EnsemblMetazoa" id="AFUN002923-PA"/>
    </source>
</evidence>
<evidence type="ECO:0000256" key="1">
    <source>
        <dbReference type="SAM" id="SignalP"/>
    </source>
</evidence>
<sequence>MMSKAVLVVVLVCLSECLATPAYDPLDYLPTLEYLRNVLRFSILSFSEVKPDTSLPLTLDITPTVRNVSHSFTNALEAADKITDLVNTQDISHNIQPLVEQLQQINSSFYEAYIHYPEYYRKENASQELELLKRNMSEHLKRLNFKTDTLQLGDLREINSFLTDAASQAMSTTVAVFLMSSVEKLQHYLKVLFFPPHMEASELKELHDITQVVRSYHELYGAALRTASERFLREASDGRELLQSANLPEALQKAVTEFSDQVDNFIQTGLSDLQSVQYKADNRFGEVLQNILYTSYGLVSSGMGMLRPFIKHLQCVRDLVPRAHTVAAISLLSVSLCSNEATTPLYDATMVYHDKIRQLHHEIFEQLQKVDACAKLNTESCSSVYDETLTVINTNVEVVQSFTIDFEPYRNQLLNCLTLKYETQMAKVLDMSLTFDKCVKTTK</sequence>
<evidence type="ECO:0008006" key="3">
    <source>
        <dbReference type="Google" id="ProtNLM"/>
    </source>
</evidence>
<accession>A0A182R9R4</accession>
<proteinExistence type="predicted"/>
<dbReference type="EnsemblMetazoa" id="AFUN002923-RA">
    <property type="protein sequence ID" value="AFUN002923-PA"/>
    <property type="gene ID" value="AFUN002923"/>
</dbReference>
<name>A0A182R9R4_ANOFN</name>